<sequence length="41" mass="4827">MRKFVRELLVKRVEQLEVLFDEPSNPLFVVVGFLVGVRETH</sequence>
<dbReference type="KEGG" id="hvo:HVO_1842"/>
<proteinExistence type="predicted"/>
<dbReference type="HOGENOM" id="CLU_3263724_0_0_2"/>
<evidence type="ECO:0000313" key="1">
    <source>
        <dbReference type="EMBL" id="ADE04679.1"/>
    </source>
</evidence>
<protein>
    <submittedName>
        <fullName evidence="1">Uncharacterized protein</fullName>
    </submittedName>
</protein>
<dbReference type="AlphaFoldDB" id="D4GSU6"/>
<dbReference type="Proteomes" id="UP000008243">
    <property type="component" value="Chromosome"/>
</dbReference>
<evidence type="ECO:0000313" key="2">
    <source>
        <dbReference type="Proteomes" id="UP000008243"/>
    </source>
</evidence>
<keyword evidence="2" id="KW-1185">Reference proteome</keyword>
<accession>D4GSU6</accession>
<dbReference type="EMBL" id="CP001956">
    <property type="protein sequence ID" value="ADE04679.1"/>
    <property type="molecule type" value="Genomic_DNA"/>
</dbReference>
<dbReference type="EnsemblBacteria" id="ADE04679">
    <property type="protein sequence ID" value="ADE04679"/>
    <property type="gene ID" value="HVO_1842"/>
</dbReference>
<gene>
    <name evidence="1" type="ordered locus">HVO_1842</name>
</gene>
<name>D4GSU6_HALVD</name>
<organism evidence="1 2">
    <name type="scientific">Haloferax volcanii (strain ATCC 29605 / DSM 3757 / JCM 8879 / NBRC 14742 / NCIMB 2012 / VKM B-1768 / DS2)</name>
    <name type="common">Halobacterium volcanii</name>
    <dbReference type="NCBI Taxonomy" id="309800"/>
    <lineage>
        <taxon>Archaea</taxon>
        <taxon>Methanobacteriati</taxon>
        <taxon>Methanobacteriota</taxon>
        <taxon>Stenosarchaea group</taxon>
        <taxon>Halobacteria</taxon>
        <taxon>Halobacteriales</taxon>
        <taxon>Haloferacaceae</taxon>
        <taxon>Haloferax</taxon>
    </lineage>
</organism>
<reference evidence="1 2" key="1">
    <citation type="journal article" date="2010" name="PLoS ONE">
        <title>The complete genome sequence of Haloferax volcanii DS2, a model archaeon.</title>
        <authorList>
            <person name="Hartman A.L."/>
            <person name="Norais C."/>
            <person name="Badger J.H."/>
            <person name="Delmas S."/>
            <person name="Haldenby S."/>
            <person name="Madupu R."/>
            <person name="Robinson J."/>
            <person name="Khouri H."/>
            <person name="Ren Q."/>
            <person name="Lowe T.M."/>
            <person name="Maupin-Furlow J."/>
            <person name="Pohlschroder M."/>
            <person name="Daniels C."/>
            <person name="Pfeiffer F."/>
            <person name="Allers T."/>
            <person name="Eisen J.A."/>
        </authorList>
    </citation>
    <scope>NUCLEOTIDE SEQUENCE [LARGE SCALE GENOMIC DNA]</scope>
    <source>
        <strain evidence="2">ATCC 29605 / DSM 3757 / JCM 8879 / NBRC 14742 / NCIMB 2012 / VKM B-1768 / DS2</strain>
    </source>
</reference>